<proteinExistence type="predicted"/>
<dbReference type="Proteomes" id="UP000184485">
    <property type="component" value="Unassembled WGS sequence"/>
</dbReference>
<dbReference type="RefSeq" id="WP_073056452.1">
    <property type="nucleotide sequence ID" value="NZ_FQUP01000004.1"/>
</dbReference>
<sequence length="155" mass="16652">MTDLITTNAMPLPTSAAATIVDIQLAEALGYQRPTDIRKMIKRNSAILEAMGSLRHSGVMIEAGKGARREVTEYHLNRAQAAFIIAKSGTKQADNLAVKMAEVFALFSEGGLVAADAAAEAKLAGIEARETERRGLIAAEEREGRDAAFAILKRR</sequence>
<dbReference type="STRING" id="1122133.SAMN02745157_4034"/>
<reference evidence="1 2" key="1">
    <citation type="submission" date="2016-11" db="EMBL/GenBank/DDBJ databases">
        <authorList>
            <person name="Jaros S."/>
            <person name="Januszkiewicz K."/>
            <person name="Wedrychowicz H."/>
        </authorList>
    </citation>
    <scope>NUCLEOTIDE SEQUENCE [LARGE SCALE GENOMIC DNA]</scope>
    <source>
        <strain evidence="1 2">DSM 19436</strain>
    </source>
</reference>
<keyword evidence="2" id="KW-1185">Reference proteome</keyword>
<organism evidence="1 2">
    <name type="scientific">Kaistia soli DSM 19436</name>
    <dbReference type="NCBI Taxonomy" id="1122133"/>
    <lineage>
        <taxon>Bacteria</taxon>
        <taxon>Pseudomonadati</taxon>
        <taxon>Pseudomonadota</taxon>
        <taxon>Alphaproteobacteria</taxon>
        <taxon>Hyphomicrobiales</taxon>
        <taxon>Kaistiaceae</taxon>
        <taxon>Kaistia</taxon>
    </lineage>
</organism>
<dbReference type="AlphaFoldDB" id="A0A1M5IYN0"/>
<accession>A0A1M5IYN0</accession>
<gene>
    <name evidence="1" type="ORF">SAMN02745157_4034</name>
</gene>
<evidence type="ECO:0000313" key="1">
    <source>
        <dbReference type="EMBL" id="SHG33080.1"/>
    </source>
</evidence>
<dbReference type="EMBL" id="FQUP01000004">
    <property type="protein sequence ID" value="SHG33080.1"/>
    <property type="molecule type" value="Genomic_DNA"/>
</dbReference>
<protein>
    <submittedName>
        <fullName evidence="1">DNA polymerase</fullName>
    </submittedName>
</protein>
<evidence type="ECO:0000313" key="2">
    <source>
        <dbReference type="Proteomes" id="UP000184485"/>
    </source>
</evidence>
<dbReference type="OrthoDB" id="8162243at2"/>
<name>A0A1M5IYN0_9HYPH</name>